<evidence type="ECO:0000313" key="1">
    <source>
        <dbReference type="EMBL" id="MBO1107640.1"/>
    </source>
</evidence>
<sequence length="162" mass="18765">MTQQVWYKQFWPWFLILLPLAAVAASFYTLKLAITHRDSLVVDDYYNKGKAINEDISRLQLAEQLHIQGDLLIVGEQARLTLKKGELPAFPALKIYFYHPTLQDHDFNLMINADYNGVYRFDLPSAITGKWQVSIEPFDSRWRLQESITLPSSALFSFSGHR</sequence>
<organism evidence="1 2">
    <name type="scientific">Plesiomonas shigelloides</name>
    <name type="common">Aeromonas shigelloides</name>
    <dbReference type="NCBI Taxonomy" id="703"/>
    <lineage>
        <taxon>Bacteria</taxon>
        <taxon>Pseudomonadati</taxon>
        <taxon>Pseudomonadota</taxon>
        <taxon>Gammaproteobacteria</taxon>
        <taxon>Enterobacterales</taxon>
        <taxon>Enterobacteriaceae</taxon>
        <taxon>Plesiomonas</taxon>
    </lineage>
</organism>
<dbReference type="RefSeq" id="WP_010863846.1">
    <property type="nucleotide sequence ID" value="NZ_CP027852.1"/>
</dbReference>
<gene>
    <name evidence="1" type="ORF">J2R62_05255</name>
</gene>
<accession>A0A1A9AYN2</accession>
<comment type="caution">
    <text evidence="1">The sequence shown here is derived from an EMBL/GenBank/DDBJ whole genome shotgun (WGS) entry which is preliminary data.</text>
</comment>
<dbReference type="InterPro" id="IPR008620">
    <property type="entry name" value="FixH"/>
</dbReference>
<evidence type="ECO:0000313" key="2">
    <source>
        <dbReference type="Proteomes" id="UP000664658"/>
    </source>
</evidence>
<dbReference type="KEGG" id="pshi:SAMEA2665130_1744"/>
<reference evidence="1" key="1">
    <citation type="submission" date="2021-03" db="EMBL/GenBank/DDBJ databases">
        <title>Plesiomonas shigelloides zfcc0051, isolated from zebrafish feces.</title>
        <authorList>
            <person name="Vanderhoek Z."/>
            <person name="Gaulke C."/>
        </authorList>
    </citation>
    <scope>NUCLEOTIDE SEQUENCE</scope>
    <source>
        <strain evidence="1">Zfcc0051</strain>
    </source>
</reference>
<protein>
    <submittedName>
        <fullName evidence="1">FixH family protein</fullName>
    </submittedName>
</protein>
<dbReference type="Pfam" id="PF05751">
    <property type="entry name" value="FixH"/>
    <property type="match status" value="1"/>
</dbReference>
<dbReference type="EMBL" id="JAFNAA010000004">
    <property type="protein sequence ID" value="MBO1107640.1"/>
    <property type="molecule type" value="Genomic_DNA"/>
</dbReference>
<dbReference type="AlphaFoldDB" id="A0A1A9AYN2"/>
<dbReference type="Proteomes" id="UP000664658">
    <property type="component" value="Unassembled WGS sequence"/>
</dbReference>
<proteinExistence type="predicted"/>
<name>A0A1A9AYN2_PLESH</name>